<dbReference type="InterPro" id="IPR003587">
    <property type="entry name" value="Hint_dom_N"/>
</dbReference>
<name>A0ABU3Q5Y6_9SPHN</name>
<proteinExistence type="predicted"/>
<dbReference type="Gene3D" id="2.180.10.10">
    <property type="entry name" value="RHS repeat-associated core"/>
    <property type="match status" value="3"/>
</dbReference>
<evidence type="ECO:0000313" key="5">
    <source>
        <dbReference type="EMBL" id="MDT9598815.1"/>
    </source>
</evidence>
<dbReference type="SUPFAM" id="SSF51294">
    <property type="entry name" value="Hedgehog/intein (Hint) domain"/>
    <property type="match status" value="1"/>
</dbReference>
<dbReference type="InterPro" id="IPR006141">
    <property type="entry name" value="Intein_N"/>
</dbReference>
<gene>
    <name evidence="5" type="ORF">RQX22_07635</name>
</gene>
<dbReference type="PANTHER" id="PTHR32305">
    <property type="match status" value="1"/>
</dbReference>
<feature type="domain" description="Hint" evidence="4">
    <location>
        <begin position="2071"/>
        <end position="2186"/>
    </location>
</feature>
<evidence type="ECO:0000259" key="4">
    <source>
        <dbReference type="SMART" id="SM00306"/>
    </source>
</evidence>
<protein>
    <submittedName>
        <fullName evidence="5">Polymorphic toxin-type HINT domain-containing protein</fullName>
    </submittedName>
</protein>
<comment type="caution">
    <text evidence="5">The sequence shown here is derived from an EMBL/GenBank/DDBJ whole genome shotgun (WGS) entry which is preliminary data.</text>
</comment>
<evidence type="ECO:0000256" key="1">
    <source>
        <dbReference type="ARBA" id="ARBA00022737"/>
    </source>
</evidence>
<dbReference type="EMBL" id="JAVUPU010000003">
    <property type="protein sequence ID" value="MDT9598815.1"/>
    <property type="molecule type" value="Genomic_DNA"/>
</dbReference>
<feature type="signal peptide" evidence="3">
    <location>
        <begin position="1"/>
        <end position="24"/>
    </location>
</feature>
<dbReference type="InterPro" id="IPR056823">
    <property type="entry name" value="TEN-like_YD-shell"/>
</dbReference>
<feature type="compositionally biased region" description="Basic and acidic residues" evidence="2">
    <location>
        <begin position="117"/>
        <end position="140"/>
    </location>
</feature>
<dbReference type="CDD" id="cd00081">
    <property type="entry name" value="Hint"/>
    <property type="match status" value="1"/>
</dbReference>
<dbReference type="InterPro" id="IPR050708">
    <property type="entry name" value="T6SS_VgrG/RHS"/>
</dbReference>
<feature type="region of interest" description="Disordered" evidence="2">
    <location>
        <begin position="21"/>
        <end position="273"/>
    </location>
</feature>
<dbReference type="RefSeq" id="WP_315725190.1">
    <property type="nucleotide sequence ID" value="NZ_JAVUPU010000003.1"/>
</dbReference>
<accession>A0ABU3Q5Y6</accession>
<feature type="compositionally biased region" description="Basic and acidic residues" evidence="2">
    <location>
        <begin position="184"/>
        <end position="196"/>
    </location>
</feature>
<dbReference type="Gene3D" id="2.170.16.10">
    <property type="entry name" value="Hedgehog/Intein (Hint) domain"/>
    <property type="match status" value="1"/>
</dbReference>
<organism evidence="5 6">
    <name type="scientific">Sphingosinicella rhizophila</name>
    <dbReference type="NCBI Taxonomy" id="3050082"/>
    <lineage>
        <taxon>Bacteria</taxon>
        <taxon>Pseudomonadati</taxon>
        <taxon>Pseudomonadota</taxon>
        <taxon>Alphaproteobacteria</taxon>
        <taxon>Sphingomonadales</taxon>
        <taxon>Sphingosinicellaceae</taxon>
        <taxon>Sphingosinicella</taxon>
    </lineage>
</organism>
<dbReference type="InterPro" id="IPR006530">
    <property type="entry name" value="YD"/>
</dbReference>
<feature type="compositionally biased region" description="Polar residues" evidence="2">
    <location>
        <begin position="47"/>
        <end position="60"/>
    </location>
</feature>
<dbReference type="Proteomes" id="UP001259572">
    <property type="component" value="Unassembled WGS sequence"/>
</dbReference>
<feature type="compositionally biased region" description="Low complexity" evidence="2">
    <location>
        <begin position="164"/>
        <end position="173"/>
    </location>
</feature>
<dbReference type="NCBIfam" id="TIGR01643">
    <property type="entry name" value="YD_repeat_2x"/>
    <property type="match status" value="3"/>
</dbReference>
<reference evidence="5 6" key="1">
    <citation type="submission" date="2023-05" db="EMBL/GenBank/DDBJ databases">
        <authorList>
            <person name="Guo Y."/>
        </authorList>
    </citation>
    <scope>NUCLEOTIDE SEQUENCE [LARGE SCALE GENOMIC DNA]</scope>
    <source>
        <strain evidence="5 6">GR2756</strain>
    </source>
</reference>
<keyword evidence="3" id="KW-0732">Signal</keyword>
<keyword evidence="1" id="KW-0677">Repeat</keyword>
<keyword evidence="6" id="KW-1185">Reference proteome</keyword>
<evidence type="ECO:0000313" key="6">
    <source>
        <dbReference type="Proteomes" id="UP001259572"/>
    </source>
</evidence>
<feature type="chain" id="PRO_5045961202" evidence="3">
    <location>
        <begin position="25"/>
        <end position="2446"/>
    </location>
</feature>
<dbReference type="SMART" id="SM00306">
    <property type="entry name" value="HintN"/>
    <property type="match status" value="1"/>
</dbReference>
<sequence>MMRPGLSAGLALALVAGSATTLHPANGQPRETIQEEEYLPEEIPLRTDTSSTENPSTQAIRSREVVPPQLPPSEVMPPEETIPAEELPPRSVTPPPSKPAPAKSSKSPPHHGGASGPKEDLPSSQPEEERPRASMPREEGPPSSATEEELPPRSVPEEEPPHSTPEQEQPTSTPEEEQPPSSTPRDRPNPAPRDRPSSSWEANRIRTQVRDAAEPPSDGVIAVPTRERGPRIPDLTSQIRELGETKAREEEDDPRDLPVDPIHSTPRPPTIYGEEIDEEPALCCRIEGELVFFPKPLDWLKPAKEQAALQDEAKAAQGVLLHDGSFAHDEADLYTQSVGFPVQISQHYRSNVEETVSGGIIGHKWDLGINKRIVAHGSGETPEHLLFERLHVDTPRLVFYDGHGRADDYTGLSTDTRKVRNYGGEFRALVTAYLSPPGAFHEIQRYILLPGEEHPFRRHVNVDSTQRIFYVLREKNGMLYVFNCHGQMIYVIDRHNNRMELRYLGNLNPLTHNPMLSEVIDTAGRKYTFKTIDLGDKAPIATNIRGATINGELPIPRFESITEEETKRTVKFNYQNGREPVLQSVALGYGRRLERKYSYTGGGDYLLATLTAPREAAAGGGPYLVNSWDEQNKQVTSQQWGTGTYRLSYTGGRQVSQAQVVDPNGNRIAFKLRRLAGVPVRQEMTLTGQHRFSSGPWIHKFDHNPDGQITRIQYPRGNAIAFTYEGGNRPVALGPIRDWVERDVTYMNNLQKGNLNGITWRSSDGGTASVSYGYDDLYNQLDQKIDERGTRTGYAYAYDRGNGYNGNAYATELPDISRPGAPALSGLKRVFAFSSNGLLIEETAPGNRTTTYAYDRAGYLTRMTTPAGTTTFSVDTRGNVLSKTMPGGRVDTFTFDLRDLMTEMVVDSTGFANKATYDYDLNGQLTRRTVEIKDNFDSRVANGPKPAAGREAVLVENFAYDILDRQTTARSQGPGVQHSLTRSYDGLGNIVSLTQPAIGGTGTVTSNITYDARGLIMQQVDAPGTAGQVTREYRYDDNGNMTAYFGPDSQHEQYEYDGFDRTKSKVTGAGALVTFERDKAGNVIRLDVSGDSGQSDGPRQDNVPLLKTELAYDELGQLISRRRHLLTSPGAVEEQWIYNSALDLEEKNGPGKGSAAYAYDGAGRLVATTDPTGTITRHQYDAAGSRSGLIESWKARSYRIGAPAWSEENVTRTWTFMTDQLGRMIQQTGPDGTSKHLFDSLGNVRGTIDESGALTSQTYDGNGRRLTSQAGGQTETYSYTAGGLLARAVSPFRDESWQYDPLGGLLSYTDNKAGRTIRHQLNAAGYKVRTTDPNGTVIERDFDGGGNPTTISIKPATIGINAGGTTHSGYRGFSQEEYRYDGLGRLTHASSGGISVQHKYDGLGNIVEDRQTYRGNTQIVQSRVSADQASQTLTYPEIAGRVAITREMDEAGRVVAIRAGGRDSIARFDYSGKGYLNARHYGNFVTSSYVYDSRQRLSNIFVMHGAGPSSYRTHWTGRASYDGAMPTAITQTLSLRNEPEQLFTTQVKLDARKRPISTITSQAAVAHPGRPAVSMTSGVLRDYDATGRPATVVEYLRDDLAPQDRNAGKILHLQSDALAYNGAGRVASTYSRVNADVAGNIDPSLADAKALAEQGRYAHKQEFHYDRNGNLLADDRFLYAYDHRNRLTMVRDRWQPYRFEQWATFAYDPLGRRVAIENRQPGRSSGLVQWGPTYIPDVRYIYDGTATIAETLTGHPDNPSEVLLARYYHGTGADDLIRMDRRRDEAPGGALDTYYLHEGFGGSIALLTDGKGDPHSIASEDPPGRDRPGASESPPGDAILITGTNTRAPFRSDRIRIDGFAGLQFDAATGQPIFDFHRNYVLDRDISKDKYRESITRFQNRSFVLMAGMATLPFTITSWPALAFGTIGLGMDWGTSLYTQSGYDLEQAATTFLISATGARVGLAVGGGNIWTSLAADYAADVGFGTLIDHAWFDRPFMEALGDNMKQSAVFGTIGMTAGFTISRVAAKAMNVYSTYRAPPATRFADAGTGGSAIKRNDSGSFEESSIKHCPLCFAADTRILVKGGWKDIQTVKVGDLVYSRDERTGTSGYRKVTRTFVTKPVTFTHLYYRLRESGRHDGGGGDGKTEDGDPLKLVGTPTHPVWSEDRRAWVDLEDLRTGENLLLARGDTAQVVRISTERAAPGSSFTAYNFSVDDWVSYFAAPAGSNAEAAAIWVHNSSSGSECRPGGNRPAHRRNAAHGNNLELQKLKKAIFDRMVEAEAARKRKEFGHEYDDIVQDLLEENGGQPIWLYRGINKPGGKPENMNEGSKRKLKIYRRSVDGWVESMGTGHDYESHVLKRDTFADATSWSTDIDVARKKFGGTDASVILVVELKDMLRNMILYSNDAYAYEAEILLRAGSNPFRATILKGPKQGWSDNLLGAPWQDP</sequence>
<feature type="region of interest" description="Disordered" evidence="2">
    <location>
        <begin position="1811"/>
        <end position="1839"/>
    </location>
</feature>
<dbReference type="Pfam" id="PF25023">
    <property type="entry name" value="TEN_YD-shell"/>
    <property type="match status" value="1"/>
</dbReference>
<feature type="region of interest" description="Disordered" evidence="2">
    <location>
        <begin position="2135"/>
        <end position="2158"/>
    </location>
</feature>
<feature type="compositionally biased region" description="Basic and acidic residues" evidence="2">
    <location>
        <begin position="2135"/>
        <end position="2151"/>
    </location>
</feature>
<evidence type="ECO:0000256" key="3">
    <source>
        <dbReference type="SAM" id="SignalP"/>
    </source>
</evidence>
<dbReference type="InterPro" id="IPR036844">
    <property type="entry name" value="Hint_dom_sf"/>
</dbReference>
<dbReference type="PANTHER" id="PTHR32305:SF15">
    <property type="entry name" value="PROTEIN RHSA-RELATED"/>
    <property type="match status" value="1"/>
</dbReference>
<evidence type="ECO:0000256" key="2">
    <source>
        <dbReference type="SAM" id="MobiDB-lite"/>
    </source>
</evidence>
<dbReference type="Pfam" id="PF07591">
    <property type="entry name" value="PT-HINT"/>
    <property type="match status" value="1"/>
</dbReference>
<dbReference type="PROSITE" id="PS50817">
    <property type="entry name" value="INTEIN_N_TER"/>
    <property type="match status" value="1"/>
</dbReference>